<dbReference type="PRINTS" id="PR00080">
    <property type="entry name" value="SDRFAMILY"/>
</dbReference>
<keyword evidence="5" id="KW-1185">Reference proteome</keyword>
<dbReference type="PANTHER" id="PTHR42760:SF37">
    <property type="entry name" value="CLAVALDEHYDE DEHYDROGENASE"/>
    <property type="match status" value="1"/>
</dbReference>
<evidence type="ECO:0000313" key="5">
    <source>
        <dbReference type="Proteomes" id="UP000799428"/>
    </source>
</evidence>
<dbReference type="EMBL" id="MU005791">
    <property type="protein sequence ID" value="KAF2702937.1"/>
    <property type="molecule type" value="Genomic_DNA"/>
</dbReference>
<evidence type="ECO:0000256" key="3">
    <source>
        <dbReference type="RuleBase" id="RU000363"/>
    </source>
</evidence>
<evidence type="ECO:0000256" key="1">
    <source>
        <dbReference type="ARBA" id="ARBA00006484"/>
    </source>
</evidence>
<dbReference type="AlphaFoldDB" id="A0A6G1JRZ6"/>
<dbReference type="CDD" id="cd05233">
    <property type="entry name" value="SDR_c"/>
    <property type="match status" value="1"/>
</dbReference>
<evidence type="ECO:0000313" key="4">
    <source>
        <dbReference type="EMBL" id="KAF2702937.1"/>
    </source>
</evidence>
<protein>
    <submittedName>
        <fullName evidence="4">Putative oxidoreductase ucpA</fullName>
    </submittedName>
</protein>
<evidence type="ECO:0000256" key="2">
    <source>
        <dbReference type="ARBA" id="ARBA00023002"/>
    </source>
</evidence>
<name>A0A6G1JRZ6_9PLEO</name>
<dbReference type="PRINTS" id="PR00081">
    <property type="entry name" value="GDHRDH"/>
</dbReference>
<dbReference type="Proteomes" id="UP000799428">
    <property type="component" value="Unassembled WGS sequence"/>
</dbReference>
<keyword evidence="2" id="KW-0560">Oxidoreductase</keyword>
<dbReference type="Pfam" id="PF00106">
    <property type="entry name" value="adh_short"/>
    <property type="match status" value="1"/>
</dbReference>
<gene>
    <name evidence="4" type="ORF">K504DRAFT_393580</name>
</gene>
<dbReference type="OrthoDB" id="1933717at2759"/>
<reference evidence="4" key="1">
    <citation type="journal article" date="2020" name="Stud. Mycol.">
        <title>101 Dothideomycetes genomes: a test case for predicting lifestyles and emergence of pathogens.</title>
        <authorList>
            <person name="Haridas S."/>
            <person name="Albert R."/>
            <person name="Binder M."/>
            <person name="Bloem J."/>
            <person name="Labutti K."/>
            <person name="Salamov A."/>
            <person name="Andreopoulos B."/>
            <person name="Baker S."/>
            <person name="Barry K."/>
            <person name="Bills G."/>
            <person name="Bluhm B."/>
            <person name="Cannon C."/>
            <person name="Castanera R."/>
            <person name="Culley D."/>
            <person name="Daum C."/>
            <person name="Ezra D."/>
            <person name="Gonzalez J."/>
            <person name="Henrissat B."/>
            <person name="Kuo A."/>
            <person name="Liang C."/>
            <person name="Lipzen A."/>
            <person name="Lutzoni F."/>
            <person name="Magnuson J."/>
            <person name="Mondo S."/>
            <person name="Nolan M."/>
            <person name="Ohm R."/>
            <person name="Pangilinan J."/>
            <person name="Park H.-J."/>
            <person name="Ramirez L."/>
            <person name="Alfaro M."/>
            <person name="Sun H."/>
            <person name="Tritt A."/>
            <person name="Yoshinaga Y."/>
            <person name="Zwiers L.-H."/>
            <person name="Turgeon B."/>
            <person name="Goodwin S."/>
            <person name="Spatafora J."/>
            <person name="Crous P."/>
            <person name="Grigoriev I."/>
        </authorList>
    </citation>
    <scope>NUCLEOTIDE SEQUENCE</scope>
    <source>
        <strain evidence="4">CBS 279.74</strain>
    </source>
</reference>
<dbReference type="InterPro" id="IPR036291">
    <property type="entry name" value="NAD(P)-bd_dom_sf"/>
</dbReference>
<accession>A0A6G1JRZ6</accession>
<sequence>MENLHNDIYPAIDPSVTKSLHQPGKVVLITGAGRGLGRSIAEQYAYACVASIIICARTSTELDEVEASINKINSAVKVTKFQLDVTSETAVKQCFEAVKEKEGRLDVLVNNAGASLEWVSIDESEPGKWWNVMEVNLKGPYLLLQAFLPLLVETARSNNTVVDVVNISSIAALLTFPQSSAYQLSKAALLRLTEFVDVEYKDKGVNAVGLHPGGVVTKLSENNDAIRPYLIDTPALCGGFTVWLTKGARTWLGGRYAAVTWNVDKLLSMEEEIVKGDKLKVKLVV</sequence>
<dbReference type="SUPFAM" id="SSF51735">
    <property type="entry name" value="NAD(P)-binding Rossmann-fold domains"/>
    <property type="match status" value="1"/>
</dbReference>
<organism evidence="4 5">
    <name type="scientific">Pleomassaria siparia CBS 279.74</name>
    <dbReference type="NCBI Taxonomy" id="1314801"/>
    <lineage>
        <taxon>Eukaryota</taxon>
        <taxon>Fungi</taxon>
        <taxon>Dikarya</taxon>
        <taxon>Ascomycota</taxon>
        <taxon>Pezizomycotina</taxon>
        <taxon>Dothideomycetes</taxon>
        <taxon>Pleosporomycetidae</taxon>
        <taxon>Pleosporales</taxon>
        <taxon>Pleomassariaceae</taxon>
        <taxon>Pleomassaria</taxon>
    </lineage>
</organism>
<comment type="similarity">
    <text evidence="1 3">Belongs to the short-chain dehydrogenases/reductases (SDR) family.</text>
</comment>
<proteinExistence type="inferred from homology"/>
<dbReference type="Gene3D" id="3.40.50.720">
    <property type="entry name" value="NAD(P)-binding Rossmann-like Domain"/>
    <property type="match status" value="1"/>
</dbReference>
<dbReference type="PANTHER" id="PTHR42760">
    <property type="entry name" value="SHORT-CHAIN DEHYDROGENASES/REDUCTASES FAMILY MEMBER"/>
    <property type="match status" value="1"/>
</dbReference>
<dbReference type="InterPro" id="IPR002347">
    <property type="entry name" value="SDR_fam"/>
</dbReference>
<dbReference type="GO" id="GO:0016616">
    <property type="term" value="F:oxidoreductase activity, acting on the CH-OH group of donors, NAD or NADP as acceptor"/>
    <property type="evidence" value="ECO:0007669"/>
    <property type="project" value="TreeGrafter"/>
</dbReference>